<feature type="non-terminal residue" evidence="2">
    <location>
        <position position="502"/>
    </location>
</feature>
<reference evidence="2" key="1">
    <citation type="journal article" date="2020" name="Fungal Divers.">
        <title>Resolving the Mortierellaceae phylogeny through synthesis of multi-gene phylogenetics and phylogenomics.</title>
        <authorList>
            <person name="Vandepol N."/>
            <person name="Liber J."/>
            <person name="Desiro A."/>
            <person name="Na H."/>
            <person name="Kennedy M."/>
            <person name="Barry K."/>
            <person name="Grigoriev I.V."/>
            <person name="Miller A.N."/>
            <person name="O'Donnell K."/>
            <person name="Stajich J.E."/>
            <person name="Bonito G."/>
        </authorList>
    </citation>
    <scope>NUCLEOTIDE SEQUENCE</scope>
    <source>
        <strain evidence="2">NRRL 28262</strain>
    </source>
</reference>
<feature type="compositionally biased region" description="Low complexity" evidence="1">
    <location>
        <begin position="449"/>
        <end position="467"/>
    </location>
</feature>
<feature type="compositionally biased region" description="Basic and acidic residues" evidence="1">
    <location>
        <begin position="226"/>
        <end position="239"/>
    </location>
</feature>
<feature type="compositionally biased region" description="Basic and acidic residues" evidence="1">
    <location>
        <begin position="382"/>
        <end position="395"/>
    </location>
</feature>
<feature type="non-terminal residue" evidence="2">
    <location>
        <position position="1"/>
    </location>
</feature>
<protein>
    <submittedName>
        <fullName evidence="2">Uncharacterized protein</fullName>
    </submittedName>
</protein>
<feature type="region of interest" description="Disordered" evidence="1">
    <location>
        <begin position="366"/>
        <end position="479"/>
    </location>
</feature>
<dbReference type="AlphaFoldDB" id="A0AAD4D099"/>
<feature type="compositionally biased region" description="Low complexity" evidence="1">
    <location>
        <begin position="97"/>
        <end position="109"/>
    </location>
</feature>
<name>A0AAD4D099_9FUNG</name>
<organism evidence="2 3">
    <name type="scientific">Linnemannia exigua</name>
    <dbReference type="NCBI Taxonomy" id="604196"/>
    <lineage>
        <taxon>Eukaryota</taxon>
        <taxon>Fungi</taxon>
        <taxon>Fungi incertae sedis</taxon>
        <taxon>Mucoromycota</taxon>
        <taxon>Mortierellomycotina</taxon>
        <taxon>Mortierellomycetes</taxon>
        <taxon>Mortierellales</taxon>
        <taxon>Mortierellaceae</taxon>
        <taxon>Linnemannia</taxon>
    </lineage>
</organism>
<comment type="caution">
    <text evidence="2">The sequence shown here is derived from an EMBL/GenBank/DDBJ whole genome shotgun (WGS) entry which is preliminary data.</text>
</comment>
<feature type="region of interest" description="Disordered" evidence="1">
    <location>
        <begin position="1"/>
        <end position="27"/>
    </location>
</feature>
<gene>
    <name evidence="2" type="ORF">BGZ95_007349</name>
</gene>
<keyword evidence="3" id="KW-1185">Reference proteome</keyword>
<evidence type="ECO:0000313" key="3">
    <source>
        <dbReference type="Proteomes" id="UP001194580"/>
    </source>
</evidence>
<feature type="region of interest" description="Disordered" evidence="1">
    <location>
        <begin position="272"/>
        <end position="320"/>
    </location>
</feature>
<dbReference type="EMBL" id="JAAAIL010003571">
    <property type="protein sequence ID" value="KAG0249988.1"/>
    <property type="molecule type" value="Genomic_DNA"/>
</dbReference>
<accession>A0AAD4D099</accession>
<feature type="compositionally biased region" description="Polar residues" evidence="1">
    <location>
        <begin position="165"/>
        <end position="198"/>
    </location>
</feature>
<feature type="compositionally biased region" description="Basic and acidic residues" evidence="1">
    <location>
        <begin position="303"/>
        <end position="312"/>
    </location>
</feature>
<sequence>PTSESVGQAAIRIGHGKTERTEDGDDGEVVSAAVVTDRRPLIAVPILVQMGAQGQEVGSASSSGDGRVRFELDHQVPPLDVLLQETAQTRNVRRAEPATAVDQQQQQEAPAKEAAEGKVVTSEKAGGTVENDGAKGTENPAVAVDVPPSQDAAAPPVHLAETLQDAVTSSDKATPASKSNTEAISVATTSETTPSDPNAQVHPESKPEGEAHAVAQDPVAQSTPEIKAESPKAPEETKAPSKANQPSSAPAVDLNLLDADPNVHAIFDASAQAFGSPQIPPPTYASVIDSEEGSAEAGGPPVKSEEQKKEEQDATQAESEVVDGMAKVLFDQYRAKIEAELESYKSKVSPNDGQAVFEVETVEVSIIPPTVDVDPLQDPSSADDKKEEEKKKEEVVDVVGSTGGTPVKLNRLNKNHGGYDDSQETTSSEDLKPQILVHHHHHHLSNGSPKQQPKQEAQQQTQEQEPTNNDNVIVANDDRPLEFLNPVQEVTPVIHQQQQLDQ</sequence>
<feature type="region of interest" description="Disordered" evidence="1">
    <location>
        <begin position="87"/>
        <end position="256"/>
    </location>
</feature>
<proteinExistence type="predicted"/>
<dbReference type="Proteomes" id="UP001194580">
    <property type="component" value="Unassembled WGS sequence"/>
</dbReference>
<evidence type="ECO:0000256" key="1">
    <source>
        <dbReference type="SAM" id="MobiDB-lite"/>
    </source>
</evidence>
<evidence type="ECO:0000313" key="2">
    <source>
        <dbReference type="EMBL" id="KAG0249988.1"/>
    </source>
</evidence>